<name>A0A1K2IW20_9FLAO</name>
<feature type="chain" id="PRO_5012746868" description="DUF4019 domain-containing protein" evidence="1">
    <location>
        <begin position="22"/>
        <end position="145"/>
    </location>
</feature>
<keyword evidence="1" id="KW-0732">Signal</keyword>
<evidence type="ECO:0000313" key="3">
    <source>
        <dbReference type="Proteomes" id="UP000182034"/>
    </source>
</evidence>
<proteinExistence type="predicted"/>
<dbReference type="STRING" id="1612149.SAMN05216324_12029"/>
<evidence type="ECO:0000313" key="2">
    <source>
        <dbReference type="EMBL" id="SFZ96466.1"/>
    </source>
</evidence>
<protein>
    <recommendedName>
        <fullName evidence="4">DUF4019 domain-containing protein</fullName>
    </recommendedName>
</protein>
<dbReference type="RefSeq" id="WP_072412288.1">
    <property type="nucleotide sequence ID" value="NZ_FPKW01000020.1"/>
</dbReference>
<dbReference type="EMBL" id="FPKW01000020">
    <property type="protein sequence ID" value="SFZ96466.1"/>
    <property type="molecule type" value="Genomic_DNA"/>
</dbReference>
<evidence type="ECO:0008006" key="4">
    <source>
        <dbReference type="Google" id="ProtNLM"/>
    </source>
</evidence>
<reference evidence="3" key="1">
    <citation type="submission" date="2016-10" db="EMBL/GenBank/DDBJ databases">
        <authorList>
            <person name="Varghese N."/>
            <person name="Submissions S."/>
        </authorList>
    </citation>
    <scope>NUCLEOTIDE SEQUENCE [LARGE SCALE GENOMIC DNA]</scope>
    <source>
        <strain evidence="3">SUR2</strain>
    </source>
</reference>
<keyword evidence="3" id="KW-1185">Reference proteome</keyword>
<dbReference type="OrthoDB" id="883394at2"/>
<organism evidence="2 3">
    <name type="scientific">Chryseobacterium limigenitum</name>
    <dbReference type="NCBI Taxonomy" id="1612149"/>
    <lineage>
        <taxon>Bacteria</taxon>
        <taxon>Pseudomonadati</taxon>
        <taxon>Bacteroidota</taxon>
        <taxon>Flavobacteriia</taxon>
        <taxon>Flavobacteriales</taxon>
        <taxon>Weeksellaceae</taxon>
        <taxon>Chryseobacterium group</taxon>
        <taxon>Chryseobacterium</taxon>
    </lineage>
</organism>
<accession>A0A1K2IW20</accession>
<dbReference type="Proteomes" id="UP000182034">
    <property type="component" value="Unassembled WGS sequence"/>
</dbReference>
<sequence>MKKIYLLIISFLLISCSFNQTFSNRESDKNDADQIAKKFYWQLKYGGNQDKMYELFSDKFFEVTNRDKLNELNTVSQNKIGKIQEYNLVKWETLVVKGSNARSEYVLTYDVKRDMGKTEETFSMQKENGDIKIVGYRINQDLLDQ</sequence>
<dbReference type="PROSITE" id="PS51257">
    <property type="entry name" value="PROKAR_LIPOPROTEIN"/>
    <property type="match status" value="1"/>
</dbReference>
<feature type="signal peptide" evidence="1">
    <location>
        <begin position="1"/>
        <end position="21"/>
    </location>
</feature>
<dbReference type="AlphaFoldDB" id="A0A1K2IW20"/>
<evidence type="ECO:0000256" key="1">
    <source>
        <dbReference type="SAM" id="SignalP"/>
    </source>
</evidence>
<gene>
    <name evidence="2" type="ORF">SAMN05216324_12029</name>
</gene>